<keyword evidence="1" id="KW-0812">Transmembrane</keyword>
<feature type="transmembrane region" description="Helical" evidence="1">
    <location>
        <begin position="7"/>
        <end position="28"/>
    </location>
</feature>
<proteinExistence type="predicted"/>
<reference evidence="2" key="1">
    <citation type="journal article" date="2023" name="Mol. Phylogenet. Evol.">
        <title>Genome-scale phylogeny and comparative genomics of the fungal order Sordariales.</title>
        <authorList>
            <person name="Hensen N."/>
            <person name="Bonometti L."/>
            <person name="Westerberg I."/>
            <person name="Brannstrom I.O."/>
            <person name="Guillou S."/>
            <person name="Cros-Aarteil S."/>
            <person name="Calhoun S."/>
            <person name="Haridas S."/>
            <person name="Kuo A."/>
            <person name="Mondo S."/>
            <person name="Pangilinan J."/>
            <person name="Riley R."/>
            <person name="LaButti K."/>
            <person name="Andreopoulos B."/>
            <person name="Lipzen A."/>
            <person name="Chen C."/>
            <person name="Yan M."/>
            <person name="Daum C."/>
            <person name="Ng V."/>
            <person name="Clum A."/>
            <person name="Steindorff A."/>
            <person name="Ohm R.A."/>
            <person name="Martin F."/>
            <person name="Silar P."/>
            <person name="Natvig D.O."/>
            <person name="Lalanne C."/>
            <person name="Gautier V."/>
            <person name="Ament-Velasquez S.L."/>
            <person name="Kruys A."/>
            <person name="Hutchinson M.I."/>
            <person name="Powell A.J."/>
            <person name="Barry K."/>
            <person name="Miller A.N."/>
            <person name="Grigoriev I.V."/>
            <person name="Debuchy R."/>
            <person name="Gladieux P."/>
            <person name="Hiltunen Thoren M."/>
            <person name="Johannesson H."/>
        </authorList>
    </citation>
    <scope>NUCLEOTIDE SEQUENCE</scope>
    <source>
        <strain evidence="2">CBS 626.80</strain>
    </source>
</reference>
<dbReference type="EMBL" id="MU859114">
    <property type="protein sequence ID" value="KAK3952950.1"/>
    <property type="molecule type" value="Genomic_DNA"/>
</dbReference>
<accession>A0AAN6NW25</accession>
<name>A0AAN6NW25_9PEZI</name>
<protein>
    <submittedName>
        <fullName evidence="2">Uncharacterized protein</fullName>
    </submittedName>
</protein>
<gene>
    <name evidence="2" type="ORF">QBC32DRAFT_340169</name>
</gene>
<evidence type="ECO:0000256" key="1">
    <source>
        <dbReference type="SAM" id="Phobius"/>
    </source>
</evidence>
<dbReference type="AlphaFoldDB" id="A0AAN6NW25"/>
<keyword evidence="1" id="KW-0472">Membrane</keyword>
<keyword evidence="3" id="KW-1185">Reference proteome</keyword>
<evidence type="ECO:0000313" key="3">
    <source>
        <dbReference type="Proteomes" id="UP001303222"/>
    </source>
</evidence>
<organism evidence="2 3">
    <name type="scientific">Pseudoneurospora amorphoporcata</name>
    <dbReference type="NCBI Taxonomy" id="241081"/>
    <lineage>
        <taxon>Eukaryota</taxon>
        <taxon>Fungi</taxon>
        <taxon>Dikarya</taxon>
        <taxon>Ascomycota</taxon>
        <taxon>Pezizomycotina</taxon>
        <taxon>Sordariomycetes</taxon>
        <taxon>Sordariomycetidae</taxon>
        <taxon>Sordariales</taxon>
        <taxon>Sordariaceae</taxon>
        <taxon>Pseudoneurospora</taxon>
    </lineage>
</organism>
<keyword evidence="1" id="KW-1133">Transmembrane helix</keyword>
<evidence type="ECO:0000313" key="2">
    <source>
        <dbReference type="EMBL" id="KAK3952950.1"/>
    </source>
</evidence>
<sequence>MFLGTNVLMIMVMNELLAFTASMFSSVIDLNCTIVSHSLGGAHTTFLGHLAHFFFFFVGRMVSVSQPGRFSRCFVSQLSMASFWGLV</sequence>
<dbReference type="Proteomes" id="UP001303222">
    <property type="component" value="Unassembled WGS sequence"/>
</dbReference>
<feature type="transmembrane region" description="Helical" evidence="1">
    <location>
        <begin position="40"/>
        <end position="62"/>
    </location>
</feature>
<comment type="caution">
    <text evidence="2">The sequence shown here is derived from an EMBL/GenBank/DDBJ whole genome shotgun (WGS) entry which is preliminary data.</text>
</comment>
<reference evidence="2" key="2">
    <citation type="submission" date="2023-06" db="EMBL/GenBank/DDBJ databases">
        <authorList>
            <consortium name="Lawrence Berkeley National Laboratory"/>
            <person name="Mondo S.J."/>
            <person name="Hensen N."/>
            <person name="Bonometti L."/>
            <person name="Westerberg I."/>
            <person name="Brannstrom I.O."/>
            <person name="Guillou S."/>
            <person name="Cros-Aarteil S."/>
            <person name="Calhoun S."/>
            <person name="Haridas S."/>
            <person name="Kuo A."/>
            <person name="Pangilinan J."/>
            <person name="Riley R."/>
            <person name="Labutti K."/>
            <person name="Andreopoulos B."/>
            <person name="Lipzen A."/>
            <person name="Chen C."/>
            <person name="Yanf M."/>
            <person name="Daum C."/>
            <person name="Ng V."/>
            <person name="Clum A."/>
            <person name="Steindorff A."/>
            <person name="Ohm R."/>
            <person name="Martin F."/>
            <person name="Silar P."/>
            <person name="Natvig D."/>
            <person name="Lalanne C."/>
            <person name="Gautier V."/>
            <person name="Ament-Velasquez S.L."/>
            <person name="Kruys A."/>
            <person name="Hutchinson M.I."/>
            <person name="Powell A.J."/>
            <person name="Barry K."/>
            <person name="Miller A.N."/>
            <person name="Grigoriev I.V."/>
            <person name="Debuchy R."/>
            <person name="Gladieux P."/>
            <person name="Thoren M.H."/>
            <person name="Johannesson H."/>
        </authorList>
    </citation>
    <scope>NUCLEOTIDE SEQUENCE</scope>
    <source>
        <strain evidence="2">CBS 626.80</strain>
    </source>
</reference>